<organism evidence="2 3">
    <name type="scientific">Rehmannia glutinosa</name>
    <name type="common">Chinese foxglove</name>
    <dbReference type="NCBI Taxonomy" id="99300"/>
    <lineage>
        <taxon>Eukaryota</taxon>
        <taxon>Viridiplantae</taxon>
        <taxon>Streptophyta</taxon>
        <taxon>Embryophyta</taxon>
        <taxon>Tracheophyta</taxon>
        <taxon>Spermatophyta</taxon>
        <taxon>Magnoliopsida</taxon>
        <taxon>eudicotyledons</taxon>
        <taxon>Gunneridae</taxon>
        <taxon>Pentapetalae</taxon>
        <taxon>asterids</taxon>
        <taxon>lamiids</taxon>
        <taxon>Lamiales</taxon>
        <taxon>Orobanchaceae</taxon>
        <taxon>Rehmannieae</taxon>
        <taxon>Rehmannia</taxon>
    </lineage>
</organism>
<proteinExistence type="predicted"/>
<dbReference type="PANTHER" id="PTHR47481">
    <property type="match status" value="1"/>
</dbReference>
<reference evidence="2 3" key="1">
    <citation type="journal article" date="2021" name="Comput. Struct. Biotechnol. J.">
        <title>De novo genome assembly of the potent medicinal plant Rehmannia glutinosa using nanopore technology.</title>
        <authorList>
            <person name="Ma L."/>
            <person name="Dong C."/>
            <person name="Song C."/>
            <person name="Wang X."/>
            <person name="Zheng X."/>
            <person name="Niu Y."/>
            <person name="Chen S."/>
            <person name="Feng W."/>
        </authorList>
    </citation>
    <scope>NUCLEOTIDE SEQUENCE [LARGE SCALE GENOMIC DNA]</scope>
    <source>
        <strain evidence="2">DH-2019</strain>
    </source>
</reference>
<feature type="compositionally biased region" description="Low complexity" evidence="1">
    <location>
        <begin position="259"/>
        <end position="268"/>
    </location>
</feature>
<dbReference type="Proteomes" id="UP001318860">
    <property type="component" value="Unassembled WGS sequence"/>
</dbReference>
<dbReference type="EMBL" id="JABTTQ020001068">
    <property type="protein sequence ID" value="KAK6135727.1"/>
    <property type="molecule type" value="Genomic_DNA"/>
</dbReference>
<evidence type="ECO:0008006" key="4">
    <source>
        <dbReference type="Google" id="ProtNLM"/>
    </source>
</evidence>
<dbReference type="PANTHER" id="PTHR47481:SF30">
    <property type="entry name" value="CCHC-TYPE DOMAIN-CONTAINING PROTEIN"/>
    <property type="match status" value="1"/>
</dbReference>
<protein>
    <recommendedName>
        <fullName evidence="4">Retrotransposon Copia-like N-terminal domain-containing protein</fullName>
    </recommendedName>
</protein>
<evidence type="ECO:0000256" key="1">
    <source>
        <dbReference type="SAM" id="MobiDB-lite"/>
    </source>
</evidence>
<gene>
    <name evidence="2" type="ORF">DH2020_030507</name>
</gene>
<dbReference type="Pfam" id="PF14223">
    <property type="entry name" value="Retrotran_gag_2"/>
    <property type="match status" value="1"/>
</dbReference>
<comment type="caution">
    <text evidence="2">The sequence shown here is derived from an EMBL/GenBank/DDBJ whole genome shotgun (WGS) entry which is preliminary data.</text>
</comment>
<sequence length="369" mass="41109">MAATIPNEQVIQPQSQLITVKLNESNFLVWKQQIWAAIRGYGLEGYLTGSVAAPEEYTAGKTANERTLNPSFLTWTRQDQLLASWLLSSLTESILITTVGLSTSREIWECLQTTFASQNQAKIMQYRLHLQTLKKGNLQMKEYLNKIKTCCDLLGSAGEPVSQKDHVMYVLSGLSAEYNPVVVAATARLEPCSLSELHALLLSFENRLETFENHGNIDDGSFSINLATHTPHTSNRRGGNIPAVRGRASPQFQPHNGSNRGIGRFSNFRGRGGRFGNNRPRCQICHYNNHTAERCFYRADLNFSPNIGSNYSGNQQQRGNIYQQPTLGQQNSFGNSNVNVANLSNVDGIDFHNPLDPTVAVTFLRMKNV</sequence>
<accession>A0ABR0VLD2</accession>
<keyword evidence="3" id="KW-1185">Reference proteome</keyword>
<name>A0ABR0VLD2_REHGL</name>
<evidence type="ECO:0000313" key="3">
    <source>
        <dbReference type="Proteomes" id="UP001318860"/>
    </source>
</evidence>
<evidence type="ECO:0000313" key="2">
    <source>
        <dbReference type="EMBL" id="KAK6135727.1"/>
    </source>
</evidence>
<feature type="region of interest" description="Disordered" evidence="1">
    <location>
        <begin position="249"/>
        <end position="268"/>
    </location>
</feature>